<dbReference type="AlphaFoldDB" id="A0A5R8PBQ7"/>
<name>A0A5R8PBQ7_9NOCA</name>
<evidence type="ECO:0000256" key="1">
    <source>
        <dbReference type="SAM" id="Phobius"/>
    </source>
</evidence>
<evidence type="ECO:0000313" key="3">
    <source>
        <dbReference type="Proteomes" id="UP000308349"/>
    </source>
</evidence>
<proteinExistence type="predicted"/>
<keyword evidence="1" id="KW-1133">Transmembrane helix</keyword>
<evidence type="ECO:0000313" key="2">
    <source>
        <dbReference type="EMBL" id="TLG05851.1"/>
    </source>
</evidence>
<gene>
    <name evidence="2" type="ORF">FEK35_19105</name>
</gene>
<dbReference type="EMBL" id="VBUU01000020">
    <property type="protein sequence ID" value="TLG05851.1"/>
    <property type="molecule type" value="Genomic_DNA"/>
</dbReference>
<keyword evidence="1" id="KW-0472">Membrane</keyword>
<dbReference type="Proteomes" id="UP000308349">
    <property type="component" value="Unassembled WGS sequence"/>
</dbReference>
<organism evidence="2 3">
    <name type="scientific">Nocardia cyriacigeorgica</name>
    <dbReference type="NCBI Taxonomy" id="135487"/>
    <lineage>
        <taxon>Bacteria</taxon>
        <taxon>Bacillati</taxon>
        <taxon>Actinomycetota</taxon>
        <taxon>Actinomycetes</taxon>
        <taxon>Mycobacteriales</taxon>
        <taxon>Nocardiaceae</taxon>
        <taxon>Nocardia</taxon>
    </lineage>
</organism>
<keyword evidence="1" id="KW-0812">Transmembrane</keyword>
<comment type="caution">
    <text evidence="2">The sequence shown here is derived from an EMBL/GenBank/DDBJ whole genome shotgun (WGS) entry which is preliminary data.</text>
</comment>
<reference evidence="2 3" key="1">
    <citation type="submission" date="2019-05" db="EMBL/GenBank/DDBJ databases">
        <title>Genomes sequences of two Nocardia cyriacigeorgica environmental isolates, type strains Nocardia asteroides ATCC 19247 and Nocardia cyriacigeorgica DSM 44484.</title>
        <authorList>
            <person name="Vautrin F."/>
            <person name="Bergeron E."/>
            <person name="Dubost A."/>
            <person name="Abrouk D."/>
            <person name="Rodriguez Nava V."/>
            <person name="Pujic P."/>
        </authorList>
    </citation>
    <scope>NUCLEOTIDE SEQUENCE [LARGE SCALE GENOMIC DNA]</scope>
    <source>
        <strain evidence="2 3">EML 1456</strain>
    </source>
</reference>
<accession>A0A5R8PBQ7</accession>
<feature type="transmembrane region" description="Helical" evidence="1">
    <location>
        <begin position="52"/>
        <end position="74"/>
    </location>
</feature>
<dbReference type="RefSeq" id="WP_138457292.1">
    <property type="nucleotide sequence ID" value="NZ_VBUU01000020.1"/>
</dbReference>
<sequence>MANLDALQGDRVPGEHVADRFGELAQDGRIEWRVVEADQRQPVPRRQLGQKVVPIGIGRLIALCGGGWLAGWFVGVNPLRGR</sequence>
<protein>
    <submittedName>
        <fullName evidence="2">Uncharacterized protein</fullName>
    </submittedName>
</protein>